<reference evidence="2 3" key="1">
    <citation type="submission" date="2019-05" db="EMBL/GenBank/DDBJ databases">
        <title>Streptomyces marianii sp. nov., a novel marine actinomycete from southern coast of India.</title>
        <authorList>
            <person name="Iniyan A.M."/>
            <person name="Wink J."/>
            <person name="Ramprasad E."/>
            <person name="Ramana C.V."/>
            <person name="Bunk B."/>
            <person name="Sproer C."/>
            <person name="Joseph F.-J.R.S."/>
            <person name="Vincent S.G.P."/>
        </authorList>
    </citation>
    <scope>NUCLEOTIDE SEQUENCE [LARGE SCALE GENOMIC DNA]</scope>
    <source>
        <strain evidence="2 3">ICN19</strain>
    </source>
</reference>
<evidence type="ECO:0000256" key="1">
    <source>
        <dbReference type="SAM" id="Phobius"/>
    </source>
</evidence>
<keyword evidence="1" id="KW-1133">Transmembrane helix</keyword>
<sequence>MKEWSAGESAHCSRPGLVLAAWGGLAGCLVFYVGVLRGGPIVLAAVAGGAVPVVLVPTVSLLLLFAQVAGLVGLCLSGWRALFTASAYVMAVRAARREPR</sequence>
<dbReference type="PROSITE" id="PS51257">
    <property type="entry name" value="PROKAR_LIPOPROTEIN"/>
    <property type="match status" value="1"/>
</dbReference>
<accession>A0A5R9DS38</accession>
<evidence type="ECO:0000313" key="3">
    <source>
        <dbReference type="Proteomes" id="UP000305921"/>
    </source>
</evidence>
<feature type="transmembrane region" description="Helical" evidence="1">
    <location>
        <begin position="16"/>
        <end position="35"/>
    </location>
</feature>
<name>A0A5R9DS38_9ACTN</name>
<dbReference type="EMBL" id="VAWE01000002">
    <property type="protein sequence ID" value="TLQ39420.1"/>
    <property type="molecule type" value="Genomic_DNA"/>
</dbReference>
<comment type="caution">
    <text evidence="2">The sequence shown here is derived from an EMBL/GenBank/DDBJ whole genome shotgun (WGS) entry which is preliminary data.</text>
</comment>
<keyword evidence="3" id="KW-1185">Reference proteome</keyword>
<evidence type="ECO:0000313" key="2">
    <source>
        <dbReference type="EMBL" id="TLQ39420.1"/>
    </source>
</evidence>
<organism evidence="2 3">
    <name type="scientific">Streptomyces marianii</name>
    <dbReference type="NCBI Taxonomy" id="1817406"/>
    <lineage>
        <taxon>Bacteria</taxon>
        <taxon>Bacillati</taxon>
        <taxon>Actinomycetota</taxon>
        <taxon>Actinomycetes</taxon>
        <taxon>Kitasatosporales</taxon>
        <taxon>Streptomycetaceae</taxon>
        <taxon>Streptomyces</taxon>
    </lineage>
</organism>
<protein>
    <submittedName>
        <fullName evidence="2">Uncharacterized protein</fullName>
    </submittedName>
</protein>
<dbReference type="Proteomes" id="UP000305921">
    <property type="component" value="Unassembled WGS sequence"/>
</dbReference>
<keyword evidence="1" id="KW-0812">Transmembrane</keyword>
<proteinExistence type="predicted"/>
<dbReference type="AlphaFoldDB" id="A0A5R9DS38"/>
<feature type="transmembrane region" description="Helical" evidence="1">
    <location>
        <begin position="42"/>
        <end position="65"/>
    </location>
</feature>
<gene>
    <name evidence="2" type="ORF">FEF34_39265</name>
</gene>
<keyword evidence="1" id="KW-0472">Membrane</keyword>
<feature type="transmembrane region" description="Helical" evidence="1">
    <location>
        <begin position="71"/>
        <end position="91"/>
    </location>
</feature>